<evidence type="ECO:0000313" key="2">
    <source>
        <dbReference type="EMBL" id="KAJ8456713.1"/>
    </source>
</evidence>
<keyword evidence="3" id="KW-1185">Reference proteome</keyword>
<proteinExistence type="predicted"/>
<evidence type="ECO:0000313" key="3">
    <source>
        <dbReference type="Proteomes" id="UP001215151"/>
    </source>
</evidence>
<protein>
    <submittedName>
        <fullName evidence="2">Uncharacterized protein</fullName>
    </submittedName>
</protein>
<organism evidence="2 3">
    <name type="scientific">Trametes cubensis</name>
    <dbReference type="NCBI Taxonomy" id="1111947"/>
    <lineage>
        <taxon>Eukaryota</taxon>
        <taxon>Fungi</taxon>
        <taxon>Dikarya</taxon>
        <taxon>Basidiomycota</taxon>
        <taxon>Agaricomycotina</taxon>
        <taxon>Agaricomycetes</taxon>
        <taxon>Polyporales</taxon>
        <taxon>Polyporaceae</taxon>
        <taxon>Trametes</taxon>
    </lineage>
</organism>
<feature type="region of interest" description="Disordered" evidence="1">
    <location>
        <begin position="22"/>
        <end position="61"/>
    </location>
</feature>
<dbReference type="AlphaFoldDB" id="A0AAD7TJ60"/>
<comment type="caution">
    <text evidence="2">The sequence shown here is derived from an EMBL/GenBank/DDBJ whole genome shotgun (WGS) entry which is preliminary data.</text>
</comment>
<accession>A0AAD7TJ60</accession>
<reference evidence="2" key="1">
    <citation type="submission" date="2022-11" db="EMBL/GenBank/DDBJ databases">
        <title>Genome Sequence of Cubamyces cubensis.</title>
        <authorList>
            <person name="Buettner E."/>
        </authorList>
    </citation>
    <scope>NUCLEOTIDE SEQUENCE</scope>
    <source>
        <strain evidence="2">MPL-01</strain>
    </source>
</reference>
<name>A0AAD7TJ60_9APHY</name>
<dbReference type="Proteomes" id="UP001215151">
    <property type="component" value="Unassembled WGS sequence"/>
</dbReference>
<gene>
    <name evidence="2" type="ORF">ONZ51_g11959</name>
</gene>
<sequence>MPFFTARNEERKATTRRTGGFRARFGRRDPDRVAGGYKAALSNPNTTRAGRKRAKRELKAMGRGDEARVPLMTRIKRTFGIRSGARREKKPRRPRTTLRKRAD</sequence>
<dbReference type="EMBL" id="JAPEVG010000642">
    <property type="protein sequence ID" value="KAJ8456713.1"/>
    <property type="molecule type" value="Genomic_DNA"/>
</dbReference>
<feature type="region of interest" description="Disordered" evidence="1">
    <location>
        <begin position="80"/>
        <end position="103"/>
    </location>
</feature>
<dbReference type="InterPro" id="IPR018824">
    <property type="entry name" value="Conidiation-specific_6"/>
</dbReference>
<evidence type="ECO:0000256" key="1">
    <source>
        <dbReference type="SAM" id="MobiDB-lite"/>
    </source>
</evidence>
<feature type="compositionally biased region" description="Basic residues" evidence="1">
    <location>
        <begin position="87"/>
        <end position="103"/>
    </location>
</feature>
<dbReference type="Pfam" id="PF10346">
    <property type="entry name" value="Con-6"/>
    <property type="match status" value="1"/>
</dbReference>